<protein>
    <submittedName>
        <fullName evidence="1">Uncharacterized protein</fullName>
    </submittedName>
</protein>
<accession>A0ABR0Q974</accession>
<keyword evidence="2" id="KW-1185">Reference proteome</keyword>
<dbReference type="Proteomes" id="UP001358586">
    <property type="component" value="Chromosome 4"/>
</dbReference>
<proteinExistence type="predicted"/>
<name>A0ABR0Q974_GOSAR</name>
<comment type="caution">
    <text evidence="1">The sequence shown here is derived from an EMBL/GenBank/DDBJ whole genome shotgun (WGS) entry which is preliminary data.</text>
</comment>
<sequence length="184" mass="20395">MAATPPKVSANVVSMRTSAPVHSSSSSYFPDGDRHYHVVQSFPRHEIIKLREDTFVQWKHQLRLIIDCYRLTDYVNSTLLTPYRFMPDQEGIGNILSYFTGANTTQEVWSKATHLFVAASSAKISRLKHDLHSLKKGLSHIVARGFTVVTVGEIEADLNVRSMGVLATFPNVAITGLIGGLVNL</sequence>
<dbReference type="EMBL" id="JARKNE010000004">
    <property type="protein sequence ID" value="KAK5835796.1"/>
    <property type="molecule type" value="Genomic_DNA"/>
</dbReference>
<evidence type="ECO:0000313" key="1">
    <source>
        <dbReference type="EMBL" id="KAK5835796.1"/>
    </source>
</evidence>
<organism evidence="1 2">
    <name type="scientific">Gossypium arboreum</name>
    <name type="common">Tree cotton</name>
    <name type="synonym">Gossypium nanking</name>
    <dbReference type="NCBI Taxonomy" id="29729"/>
    <lineage>
        <taxon>Eukaryota</taxon>
        <taxon>Viridiplantae</taxon>
        <taxon>Streptophyta</taxon>
        <taxon>Embryophyta</taxon>
        <taxon>Tracheophyta</taxon>
        <taxon>Spermatophyta</taxon>
        <taxon>Magnoliopsida</taxon>
        <taxon>eudicotyledons</taxon>
        <taxon>Gunneridae</taxon>
        <taxon>Pentapetalae</taxon>
        <taxon>rosids</taxon>
        <taxon>malvids</taxon>
        <taxon>Malvales</taxon>
        <taxon>Malvaceae</taxon>
        <taxon>Malvoideae</taxon>
        <taxon>Gossypium</taxon>
    </lineage>
</organism>
<reference evidence="1 2" key="1">
    <citation type="submission" date="2023-03" db="EMBL/GenBank/DDBJ databases">
        <title>WGS of Gossypium arboreum.</title>
        <authorList>
            <person name="Yu D."/>
        </authorList>
    </citation>
    <scope>NUCLEOTIDE SEQUENCE [LARGE SCALE GENOMIC DNA]</scope>
    <source>
        <tissue evidence="1">Leaf</tissue>
    </source>
</reference>
<evidence type="ECO:0000313" key="2">
    <source>
        <dbReference type="Proteomes" id="UP001358586"/>
    </source>
</evidence>
<gene>
    <name evidence="1" type="ORF">PVK06_011504</name>
</gene>